<name>A0A5A7PKS2_STRAF</name>
<reference evidence="3" key="1">
    <citation type="journal article" date="2019" name="Curr. Biol.">
        <title>Genome Sequence of Striga asiatica Provides Insight into the Evolution of Plant Parasitism.</title>
        <authorList>
            <person name="Yoshida S."/>
            <person name="Kim S."/>
            <person name="Wafula E.K."/>
            <person name="Tanskanen J."/>
            <person name="Kim Y.M."/>
            <person name="Honaas L."/>
            <person name="Yang Z."/>
            <person name="Spallek T."/>
            <person name="Conn C.E."/>
            <person name="Ichihashi Y."/>
            <person name="Cheong K."/>
            <person name="Cui S."/>
            <person name="Der J.P."/>
            <person name="Gundlach H."/>
            <person name="Jiao Y."/>
            <person name="Hori C."/>
            <person name="Ishida J.K."/>
            <person name="Kasahara H."/>
            <person name="Kiba T."/>
            <person name="Kim M.S."/>
            <person name="Koo N."/>
            <person name="Laohavisit A."/>
            <person name="Lee Y.H."/>
            <person name="Lumba S."/>
            <person name="McCourt P."/>
            <person name="Mortimer J.C."/>
            <person name="Mutuku J.M."/>
            <person name="Nomura T."/>
            <person name="Sasaki-Sekimoto Y."/>
            <person name="Seto Y."/>
            <person name="Wang Y."/>
            <person name="Wakatake T."/>
            <person name="Sakakibara H."/>
            <person name="Demura T."/>
            <person name="Yamaguchi S."/>
            <person name="Yoneyama K."/>
            <person name="Manabe R.I."/>
            <person name="Nelson D.C."/>
            <person name="Schulman A.H."/>
            <person name="Timko M.P."/>
            <person name="dePamphilis C.W."/>
            <person name="Choi D."/>
            <person name="Shirasu K."/>
        </authorList>
    </citation>
    <scope>NUCLEOTIDE SEQUENCE [LARGE SCALE GENOMIC DNA]</scope>
    <source>
        <strain evidence="3">cv. UVA1</strain>
    </source>
</reference>
<feature type="region of interest" description="Disordered" evidence="1">
    <location>
        <begin position="1"/>
        <end position="20"/>
    </location>
</feature>
<evidence type="ECO:0000313" key="3">
    <source>
        <dbReference type="Proteomes" id="UP000325081"/>
    </source>
</evidence>
<comment type="caution">
    <text evidence="2">The sequence shown here is derived from an EMBL/GenBank/DDBJ whole genome shotgun (WGS) entry which is preliminary data.</text>
</comment>
<proteinExistence type="predicted"/>
<dbReference type="Proteomes" id="UP000325081">
    <property type="component" value="Unassembled WGS sequence"/>
</dbReference>
<accession>A0A5A7PKS2</accession>
<dbReference type="GO" id="GO:0016740">
    <property type="term" value="F:transferase activity"/>
    <property type="evidence" value="ECO:0007669"/>
    <property type="project" value="UniProtKB-KW"/>
</dbReference>
<sequence length="118" mass="13180">TIHNFTPTARLSSSSSTTDNVPFTLSTSFSSSHRNHFRHLISLHRRFHHFRPTSSTPASAHEQIAKVQYSQAFAGVLVLLVITVYPTVETDSIFGEVRVTTGMREVLVSLVGLVMRIR</sequence>
<dbReference type="EMBL" id="BKCP01004716">
    <property type="protein sequence ID" value="GER33226.1"/>
    <property type="molecule type" value="Genomic_DNA"/>
</dbReference>
<gene>
    <name evidence="2" type="ORF">STAS_09340</name>
</gene>
<keyword evidence="3" id="KW-1185">Reference proteome</keyword>
<feature type="non-terminal residue" evidence="2">
    <location>
        <position position="1"/>
    </location>
</feature>
<keyword evidence="2" id="KW-0808">Transferase</keyword>
<evidence type="ECO:0000313" key="2">
    <source>
        <dbReference type="EMBL" id="GER33226.1"/>
    </source>
</evidence>
<evidence type="ECO:0000256" key="1">
    <source>
        <dbReference type="SAM" id="MobiDB-lite"/>
    </source>
</evidence>
<dbReference type="AlphaFoldDB" id="A0A5A7PKS2"/>
<feature type="non-terminal residue" evidence="2">
    <location>
        <position position="118"/>
    </location>
</feature>
<protein>
    <submittedName>
        <fullName evidence="2">Serine acetyltransferase</fullName>
    </submittedName>
</protein>
<organism evidence="2 3">
    <name type="scientific">Striga asiatica</name>
    <name type="common">Asiatic witchweed</name>
    <name type="synonym">Buchnera asiatica</name>
    <dbReference type="NCBI Taxonomy" id="4170"/>
    <lineage>
        <taxon>Eukaryota</taxon>
        <taxon>Viridiplantae</taxon>
        <taxon>Streptophyta</taxon>
        <taxon>Embryophyta</taxon>
        <taxon>Tracheophyta</taxon>
        <taxon>Spermatophyta</taxon>
        <taxon>Magnoliopsida</taxon>
        <taxon>eudicotyledons</taxon>
        <taxon>Gunneridae</taxon>
        <taxon>Pentapetalae</taxon>
        <taxon>asterids</taxon>
        <taxon>lamiids</taxon>
        <taxon>Lamiales</taxon>
        <taxon>Orobanchaceae</taxon>
        <taxon>Buchnereae</taxon>
        <taxon>Striga</taxon>
    </lineage>
</organism>